<keyword evidence="3" id="KW-0808">Transferase</keyword>
<evidence type="ECO:0000256" key="7">
    <source>
        <dbReference type="ARBA" id="ARBA00037982"/>
    </source>
</evidence>
<dbReference type="SUPFAM" id="SSF56112">
    <property type="entry name" value="Protein kinase-like (PK-like)"/>
    <property type="match status" value="2"/>
</dbReference>
<dbReference type="PROSITE" id="PS00108">
    <property type="entry name" value="PROTEIN_KINASE_ST"/>
    <property type="match status" value="1"/>
</dbReference>
<evidence type="ECO:0000256" key="8">
    <source>
        <dbReference type="ARBA" id="ARBA00047899"/>
    </source>
</evidence>
<evidence type="ECO:0000256" key="2">
    <source>
        <dbReference type="ARBA" id="ARBA00022527"/>
    </source>
</evidence>
<evidence type="ECO:0000313" key="15">
    <source>
        <dbReference type="RefSeq" id="XP_065655201.1"/>
    </source>
</evidence>
<reference evidence="15" key="1">
    <citation type="submission" date="2025-08" db="UniProtKB">
        <authorList>
            <consortium name="RefSeq"/>
        </authorList>
    </citation>
    <scope>IDENTIFICATION</scope>
</reference>
<dbReference type="PANTHER" id="PTHR11042:SF136">
    <property type="entry name" value="EIF-2-ALPHA KINASE GCN2"/>
    <property type="match status" value="1"/>
</dbReference>
<dbReference type="EC" id="2.7.11.1" evidence="1"/>
<evidence type="ECO:0000256" key="9">
    <source>
        <dbReference type="ARBA" id="ARBA00048679"/>
    </source>
</evidence>
<feature type="region of interest" description="Disordered" evidence="11">
    <location>
        <begin position="677"/>
        <end position="701"/>
    </location>
</feature>
<evidence type="ECO:0000256" key="6">
    <source>
        <dbReference type="ARBA" id="ARBA00022840"/>
    </source>
</evidence>
<dbReference type="Proteomes" id="UP001652625">
    <property type="component" value="Chromosome 06"/>
</dbReference>
<comment type="catalytic activity">
    <reaction evidence="8">
        <text>L-threonyl-[protein] + ATP = O-phospho-L-threonyl-[protein] + ADP + H(+)</text>
        <dbReference type="Rhea" id="RHEA:46608"/>
        <dbReference type="Rhea" id="RHEA-COMP:11060"/>
        <dbReference type="Rhea" id="RHEA-COMP:11605"/>
        <dbReference type="ChEBI" id="CHEBI:15378"/>
        <dbReference type="ChEBI" id="CHEBI:30013"/>
        <dbReference type="ChEBI" id="CHEBI:30616"/>
        <dbReference type="ChEBI" id="CHEBI:61977"/>
        <dbReference type="ChEBI" id="CHEBI:456216"/>
        <dbReference type="EC" id="2.7.11.1"/>
    </reaction>
</comment>
<gene>
    <name evidence="15" type="primary">LOC100207114</name>
</gene>
<protein>
    <recommendedName>
        <fullName evidence="1">non-specific serine/threonine protein kinase</fullName>
        <ecNumber evidence="1">2.7.11.1</ecNumber>
    </recommendedName>
</protein>
<keyword evidence="6 10" id="KW-0067">ATP-binding</keyword>
<dbReference type="Pfam" id="PF12745">
    <property type="entry name" value="HGTP_anticodon2"/>
    <property type="match status" value="1"/>
</dbReference>
<dbReference type="PROSITE" id="PS00107">
    <property type="entry name" value="PROTEIN_KINASE_ATP"/>
    <property type="match status" value="1"/>
</dbReference>
<evidence type="ECO:0000313" key="14">
    <source>
        <dbReference type="Proteomes" id="UP001652625"/>
    </source>
</evidence>
<feature type="domain" description="Protein kinase" evidence="12">
    <location>
        <begin position="222"/>
        <end position="483"/>
    </location>
</feature>
<dbReference type="SUPFAM" id="SSF54495">
    <property type="entry name" value="UBC-like"/>
    <property type="match status" value="1"/>
</dbReference>
<keyword evidence="5 15" id="KW-0418">Kinase</keyword>
<keyword evidence="14" id="KW-1185">Reference proteome</keyword>
<dbReference type="Pfam" id="PF00069">
    <property type="entry name" value="Pkinase"/>
    <property type="match status" value="3"/>
</dbReference>
<dbReference type="SMART" id="SM00591">
    <property type="entry name" value="RWD"/>
    <property type="match status" value="1"/>
</dbReference>
<dbReference type="InterPro" id="IPR011009">
    <property type="entry name" value="Kinase-like_dom_sf"/>
</dbReference>
<dbReference type="InterPro" id="IPR050339">
    <property type="entry name" value="CC_SR_Kinase"/>
</dbReference>
<dbReference type="RefSeq" id="XP_065655201.1">
    <property type="nucleotide sequence ID" value="XM_065799129.1"/>
</dbReference>
<dbReference type="InterPro" id="IPR045864">
    <property type="entry name" value="aa-tRNA-synth_II/BPL/LPL"/>
</dbReference>
<evidence type="ECO:0000256" key="3">
    <source>
        <dbReference type="ARBA" id="ARBA00022679"/>
    </source>
</evidence>
<dbReference type="CDD" id="cd00180">
    <property type="entry name" value="PKc"/>
    <property type="match status" value="1"/>
</dbReference>
<dbReference type="InterPro" id="IPR016135">
    <property type="entry name" value="UBQ-conjugating_enzyme/RWD"/>
</dbReference>
<dbReference type="PANTHER" id="PTHR11042">
    <property type="entry name" value="EUKARYOTIC TRANSLATION INITIATION FACTOR 2-ALPHA KINASE EIF2-ALPHA KINASE -RELATED"/>
    <property type="match status" value="1"/>
</dbReference>
<keyword evidence="4 10" id="KW-0547">Nucleotide-binding</keyword>
<dbReference type="Gene3D" id="1.10.510.10">
    <property type="entry name" value="Transferase(Phosphotransferase) domain 1"/>
    <property type="match status" value="2"/>
</dbReference>
<dbReference type="Gene3D" id="3.10.110.10">
    <property type="entry name" value="Ubiquitin Conjugating Enzyme"/>
    <property type="match status" value="1"/>
</dbReference>
<dbReference type="InterPro" id="IPR000719">
    <property type="entry name" value="Prot_kinase_dom"/>
</dbReference>
<feature type="region of interest" description="Disordered" evidence="11">
    <location>
        <begin position="610"/>
        <end position="639"/>
    </location>
</feature>
<dbReference type="InterPro" id="IPR017441">
    <property type="entry name" value="Protein_kinase_ATP_BS"/>
</dbReference>
<dbReference type="GO" id="GO:0016301">
    <property type="term" value="F:kinase activity"/>
    <property type="evidence" value="ECO:0007669"/>
    <property type="project" value="UniProtKB-KW"/>
</dbReference>
<dbReference type="PIRSF" id="PIRSF000660">
    <property type="entry name" value="Ser/Thr_PK_GCN2"/>
    <property type="match status" value="1"/>
</dbReference>
<feature type="domain" description="Protein kinase" evidence="12">
    <location>
        <begin position="533"/>
        <end position="956"/>
    </location>
</feature>
<dbReference type="Gene3D" id="3.30.930.10">
    <property type="entry name" value="Bira Bifunctional Protein, Domain 2"/>
    <property type="match status" value="1"/>
</dbReference>
<dbReference type="InterPro" id="IPR041715">
    <property type="entry name" value="HisRS-like_core"/>
</dbReference>
<sequence>MKSEDWREMQTEEIEAIQAIYMDDYVNYSEGNGSPEIVLKLTPLQSVVGKDVHARVDLRVLFTTRYPYDPPVLKLENAKGISNENLLQLMGNLNKMALSLCGEVMVLQLAHLVQEFLHSQNVPSLSFHDQMLANQKKQETMELLEQKKLREAKYAEDEGLNQQVKEELLRREVALKNERQKRQNSQSEKQSSDSLINKFSCLRSDTPKISVVVFKKNMEKKFFCSSCIAHYFHGACTLTAIEDCSGKIFSVVQWNIKSLLKKEKVKMPSNDTVSRQVQLIEQESTHLSSKVLFDGIISYHMLEVSQDNLNIKLLVDNLNGLPLSSFIQKGGVPISFIREISEQLIEKLEFLHSLLVIHRDLNLCNTFIGSSNKLIISGYGVMKRISDYVNMFTEDINCDNEAKIKEDVFFHSYQNLIKPGKKGDIFYMGLILLSLYTGKVDHGYPIVIPNTITEPFNSFLKSCLAADEKKRLSLHELAQHKFVCEKLSSVQISRFMQENVSKDMYDKSDKVDFKIHLWNEQLVSGKSRLKSEFEDIHWLGKGGFGSVLKARNKLDSNFYAVKRIPLNPKSSHLNKRITREVKLLSRLNHENVVRYYNSWIEAEDVQLPLESNTESDPSYRGMCDKPTQNSSPQIPRKKKSLEESLLKMSMIDDFNIEKNTSTEQSWCEISKRAKSLSSSSSSSFSSDENNRNWKSKSSKDMLKNSCGEMSEAVVFEIDDSLNQSDSDESDDDALLQKSENVTSTTESSDVPLQFLYIQMEFCEKQTLKSAIDEGLYKQPDRVWKLFREIVEGIAHVHAQGIIHRDLKPVNIFLDFTDRIKIGDFGLATSHASFNLDAAALFQPCDSTYSNDDRMTGKVGTALYVAPELGQANSRIKFSQKVDIYSLGIILFEMFYHFETSMERVKNIALLRTDKIIFPQDFTDKKYEKEKYLISWLLNHSPDSRPTALELMESGYLPPRIEDSQLDELIKHTLFQKNSTRYQRLISAFFTQNVSPVSDQIYDSDLLGKNENHTIQQARILQYVQSIMTNIFKKHGAVFIDTPLLTPKGKNYENIHNLACVLDPSGLQLCLPVDSRLSFSRFIIRNKINHIRRYCFSKLYKDFGIKGAHPVESWDCSFDIVSNSFSSFLPEAEIMYSVYEIIKEFPSLTQRNLYIRLNHSKFIEAIFLQNGFSDEAQQEVYHILEHVFDKKQQNSMLKDFFIYLGLPEHVITRLLVCFTFEGGLAKAKESLQILCKSKAEVSTLAKQAFSEIEKLIKHLKNMFVDIPVHICTSLIYNSNCYSGLIFQYVAENPRKNKYGRLDIIAVGGCYDKQIESLSKYAESTLPHAVGVSLEVEYFLHAARKDKIDSLNPHISNCGVIVCSLTNSTNLNSLVNVIRDLWAGGISAVLYSYESEQSYTIEDIQNYCKENSVNHIVAIKDSFIGVRSREKEKFGDWRALSGKELNDYLIQRLLCKIEHRTESRELETVTKATHLQPINSTLFFTFVSVDKIDSGKKKKFENSFCSKFLSEVNRCFGINSIQVVATKLERLELMSVAAYLELNGSNDEFDSSVRSLMDMFKERGQFMKRVCNTIHKVYTESRSVVLLYSYVAECYKVFT</sequence>
<comment type="catalytic activity">
    <reaction evidence="9">
        <text>L-seryl-[protein] + ATP = O-phospho-L-seryl-[protein] + ADP + H(+)</text>
        <dbReference type="Rhea" id="RHEA:17989"/>
        <dbReference type="Rhea" id="RHEA-COMP:9863"/>
        <dbReference type="Rhea" id="RHEA-COMP:11604"/>
        <dbReference type="ChEBI" id="CHEBI:15378"/>
        <dbReference type="ChEBI" id="CHEBI:29999"/>
        <dbReference type="ChEBI" id="CHEBI:30616"/>
        <dbReference type="ChEBI" id="CHEBI:83421"/>
        <dbReference type="ChEBI" id="CHEBI:456216"/>
        <dbReference type="EC" id="2.7.11.1"/>
    </reaction>
</comment>
<name>A0ABM4C122_HYDVU</name>
<dbReference type="SMART" id="SM00220">
    <property type="entry name" value="S_TKc"/>
    <property type="match status" value="1"/>
</dbReference>
<dbReference type="InterPro" id="IPR024435">
    <property type="entry name" value="HisRS-related_dom"/>
</dbReference>
<dbReference type="PROSITE" id="PS50011">
    <property type="entry name" value="PROTEIN_KINASE_DOM"/>
    <property type="match status" value="2"/>
</dbReference>
<evidence type="ECO:0000256" key="1">
    <source>
        <dbReference type="ARBA" id="ARBA00012513"/>
    </source>
</evidence>
<organism evidence="14 15">
    <name type="scientific">Hydra vulgaris</name>
    <name type="common">Hydra</name>
    <name type="synonym">Hydra attenuata</name>
    <dbReference type="NCBI Taxonomy" id="6087"/>
    <lineage>
        <taxon>Eukaryota</taxon>
        <taxon>Metazoa</taxon>
        <taxon>Cnidaria</taxon>
        <taxon>Hydrozoa</taxon>
        <taxon>Hydroidolina</taxon>
        <taxon>Anthoathecata</taxon>
        <taxon>Aplanulata</taxon>
        <taxon>Hydridae</taxon>
        <taxon>Hydra</taxon>
    </lineage>
</organism>
<dbReference type="Gene3D" id="3.30.200.20">
    <property type="entry name" value="Phosphorylase Kinase, domain 1"/>
    <property type="match status" value="1"/>
</dbReference>
<feature type="compositionally biased region" description="Low complexity" evidence="11">
    <location>
        <begin position="677"/>
        <end position="686"/>
    </location>
</feature>
<keyword evidence="2" id="KW-0723">Serine/threonine-protein kinase</keyword>
<dbReference type="Pfam" id="PF05773">
    <property type="entry name" value="RWD"/>
    <property type="match status" value="1"/>
</dbReference>
<evidence type="ECO:0000256" key="11">
    <source>
        <dbReference type="SAM" id="MobiDB-lite"/>
    </source>
</evidence>
<proteinExistence type="inferred from homology"/>
<evidence type="ECO:0000256" key="10">
    <source>
        <dbReference type="PROSITE-ProRule" id="PRU10141"/>
    </source>
</evidence>
<evidence type="ECO:0000259" key="13">
    <source>
        <dbReference type="PROSITE" id="PS50908"/>
    </source>
</evidence>
<feature type="domain" description="RWD" evidence="13">
    <location>
        <begin position="12"/>
        <end position="120"/>
    </location>
</feature>
<dbReference type="SUPFAM" id="SSF55681">
    <property type="entry name" value="Class II aaRS and biotin synthetases"/>
    <property type="match status" value="1"/>
</dbReference>
<dbReference type="InterPro" id="IPR008271">
    <property type="entry name" value="Ser/Thr_kinase_AS"/>
</dbReference>
<evidence type="ECO:0000256" key="5">
    <source>
        <dbReference type="ARBA" id="ARBA00022777"/>
    </source>
</evidence>
<dbReference type="InterPro" id="IPR016255">
    <property type="entry name" value="Gcn2"/>
</dbReference>
<accession>A0ABM4C122</accession>
<comment type="similarity">
    <text evidence="7">Belongs to the protein kinase superfamily. Ser/Thr protein kinase family. GCN2 subfamily.</text>
</comment>
<feature type="binding site" evidence="10">
    <location>
        <position position="562"/>
    </location>
    <ligand>
        <name>ATP</name>
        <dbReference type="ChEBI" id="CHEBI:30616"/>
    </ligand>
</feature>
<dbReference type="GeneID" id="100207114"/>
<dbReference type="InterPro" id="IPR006575">
    <property type="entry name" value="RWD_dom"/>
</dbReference>
<dbReference type="Pfam" id="PF13393">
    <property type="entry name" value="tRNA-synt_His"/>
    <property type="match status" value="1"/>
</dbReference>
<evidence type="ECO:0000256" key="4">
    <source>
        <dbReference type="ARBA" id="ARBA00022741"/>
    </source>
</evidence>
<evidence type="ECO:0000259" key="12">
    <source>
        <dbReference type="PROSITE" id="PS50011"/>
    </source>
</evidence>
<dbReference type="CDD" id="cd14046">
    <property type="entry name" value="STKc_EIF2AK4_GCN2_rpt2"/>
    <property type="match status" value="1"/>
</dbReference>
<dbReference type="CDD" id="cd23823">
    <property type="entry name" value="RWD_GCN2"/>
    <property type="match status" value="1"/>
</dbReference>
<feature type="region of interest" description="Disordered" evidence="11">
    <location>
        <begin position="722"/>
        <end position="742"/>
    </location>
</feature>
<dbReference type="PROSITE" id="PS50908">
    <property type="entry name" value="RWD"/>
    <property type="match status" value="1"/>
</dbReference>